<gene>
    <name evidence="2" type="ORF">ACFPOE_11490</name>
</gene>
<evidence type="ECO:0000313" key="3">
    <source>
        <dbReference type="Proteomes" id="UP001596037"/>
    </source>
</evidence>
<keyword evidence="3" id="KW-1185">Reference proteome</keyword>
<protein>
    <submittedName>
        <fullName evidence="2">Uncharacterized protein</fullName>
    </submittedName>
</protein>
<feature type="region of interest" description="Disordered" evidence="1">
    <location>
        <begin position="170"/>
        <end position="207"/>
    </location>
</feature>
<feature type="region of interest" description="Disordered" evidence="1">
    <location>
        <begin position="1"/>
        <end position="42"/>
    </location>
</feature>
<sequence>MNAGEDHWAGLGQRPGAEPPPLLTGDQGADDQDLDEFERPPVQRTVAAASAPSVVPKNAFHLPFLRAGSAAPEVHDDSAAAQPPEENTMPKQPRAERKARPTKAASPRFQICALLMAKGPLTREQLLEDVSAERTAFYNAVFNAKKAEHITFHEKDGTYRITKAGKEWTTGGGNLDNQQADAAPKDTPRAKPGRTVRKPSAASTAQLAPAARTDLAIRTFEPVVERSFRCAVFSDGGFHLTKNGVSIDLTAAEHAEMLRYQERMAEMPGA</sequence>
<proteinExistence type="predicted"/>
<feature type="region of interest" description="Disordered" evidence="1">
    <location>
        <begin position="71"/>
        <end position="105"/>
    </location>
</feature>
<name>A0ABW0NDX6_9BURK</name>
<dbReference type="RefSeq" id="WP_376850220.1">
    <property type="nucleotide sequence ID" value="NZ_JBHSMF010000006.1"/>
</dbReference>
<organism evidence="2 3">
    <name type="scientific">Caenimonas terrae</name>
    <dbReference type="NCBI Taxonomy" id="696074"/>
    <lineage>
        <taxon>Bacteria</taxon>
        <taxon>Pseudomonadati</taxon>
        <taxon>Pseudomonadota</taxon>
        <taxon>Betaproteobacteria</taxon>
        <taxon>Burkholderiales</taxon>
        <taxon>Comamonadaceae</taxon>
        <taxon>Caenimonas</taxon>
    </lineage>
</organism>
<comment type="caution">
    <text evidence="2">The sequence shown here is derived from an EMBL/GenBank/DDBJ whole genome shotgun (WGS) entry which is preliminary data.</text>
</comment>
<dbReference type="Proteomes" id="UP001596037">
    <property type="component" value="Unassembled WGS sequence"/>
</dbReference>
<reference evidence="3" key="1">
    <citation type="journal article" date="2019" name="Int. J. Syst. Evol. Microbiol.">
        <title>The Global Catalogue of Microorganisms (GCM) 10K type strain sequencing project: providing services to taxonomists for standard genome sequencing and annotation.</title>
        <authorList>
            <consortium name="The Broad Institute Genomics Platform"/>
            <consortium name="The Broad Institute Genome Sequencing Center for Infectious Disease"/>
            <person name="Wu L."/>
            <person name="Ma J."/>
        </authorList>
    </citation>
    <scope>NUCLEOTIDE SEQUENCE [LARGE SCALE GENOMIC DNA]</scope>
    <source>
        <strain evidence="3">CCUG 57401</strain>
    </source>
</reference>
<accession>A0ABW0NDX6</accession>
<evidence type="ECO:0000256" key="1">
    <source>
        <dbReference type="SAM" id="MobiDB-lite"/>
    </source>
</evidence>
<evidence type="ECO:0000313" key="2">
    <source>
        <dbReference type="EMBL" id="MFC5498160.1"/>
    </source>
</evidence>
<dbReference type="EMBL" id="JBHSMF010000006">
    <property type="protein sequence ID" value="MFC5498160.1"/>
    <property type="molecule type" value="Genomic_DNA"/>
</dbReference>